<dbReference type="GO" id="GO:0008745">
    <property type="term" value="F:N-acetylmuramoyl-L-alanine amidase activity"/>
    <property type="evidence" value="ECO:0007669"/>
    <property type="project" value="InterPro"/>
</dbReference>
<dbReference type="SUPFAM" id="SSF53187">
    <property type="entry name" value="Zn-dependent exopeptidases"/>
    <property type="match status" value="1"/>
</dbReference>
<dbReference type="InterPro" id="IPR017293">
    <property type="entry name" value="N-acetylmuramoyl-L-ala_amidase"/>
</dbReference>
<dbReference type="InterPro" id="IPR002508">
    <property type="entry name" value="MurNAc-LAA_cat"/>
</dbReference>
<feature type="domain" description="SH3b" evidence="4">
    <location>
        <begin position="147"/>
        <end position="209"/>
    </location>
</feature>
<dbReference type="PROSITE" id="PS51781">
    <property type="entry name" value="SH3B"/>
    <property type="match status" value="2"/>
</dbReference>
<dbReference type="GO" id="GO:0009253">
    <property type="term" value="P:peptidoglycan catabolic process"/>
    <property type="evidence" value="ECO:0007669"/>
    <property type="project" value="InterPro"/>
</dbReference>
<dbReference type="InterPro" id="IPR050695">
    <property type="entry name" value="N-acetylmuramoyl_amidase_3"/>
</dbReference>
<dbReference type="Pfam" id="PF01520">
    <property type="entry name" value="Amidase_3"/>
    <property type="match status" value="1"/>
</dbReference>
<feature type="compositionally biased region" description="Low complexity" evidence="3">
    <location>
        <begin position="123"/>
        <end position="140"/>
    </location>
</feature>
<dbReference type="PIRSF" id="PIRSF037846">
    <property type="entry name" value="Autolysin_YrvJ_prd"/>
    <property type="match status" value="1"/>
</dbReference>
<keyword evidence="2" id="KW-0961">Cell wall biogenesis/degradation</keyword>
<evidence type="ECO:0000313" key="6">
    <source>
        <dbReference type="Proteomes" id="UP000282892"/>
    </source>
</evidence>
<dbReference type="EMBL" id="CP022572">
    <property type="protein sequence ID" value="AZU63464.1"/>
    <property type="molecule type" value="Genomic_DNA"/>
</dbReference>
<dbReference type="Pfam" id="PF08239">
    <property type="entry name" value="SH3_3"/>
    <property type="match status" value="2"/>
</dbReference>
<dbReference type="OrthoDB" id="9806267at2"/>
<dbReference type="GO" id="GO:0030288">
    <property type="term" value="C:outer membrane-bounded periplasmic space"/>
    <property type="evidence" value="ECO:0007669"/>
    <property type="project" value="TreeGrafter"/>
</dbReference>
<dbReference type="STRING" id="1193713.GCA_001636315_00993"/>
<evidence type="ECO:0000256" key="2">
    <source>
        <dbReference type="ARBA" id="ARBA00023316"/>
    </source>
</evidence>
<dbReference type="SMART" id="SM00646">
    <property type="entry name" value="Ami_3"/>
    <property type="match status" value="1"/>
</dbReference>
<reference evidence="5 6" key="1">
    <citation type="submission" date="2017-07" db="EMBL/GenBank/DDBJ databases">
        <title>The complete genome sequence of Bacillus mesonae strain H20-5, an efficient strain improving plant abiotic stress resistance.</title>
        <authorList>
            <person name="Kim S.Y."/>
            <person name="Song H."/>
            <person name="Sang M.K."/>
            <person name="Weon H.-Y."/>
            <person name="Song J."/>
        </authorList>
    </citation>
    <scope>NUCLEOTIDE SEQUENCE [LARGE SCALE GENOMIC DNA]</scope>
    <source>
        <strain evidence="5 6">H20-5</strain>
    </source>
</reference>
<dbReference type="Proteomes" id="UP000282892">
    <property type="component" value="Chromosome"/>
</dbReference>
<feature type="region of interest" description="Disordered" evidence="3">
    <location>
        <begin position="118"/>
        <end position="140"/>
    </location>
</feature>
<evidence type="ECO:0000313" key="5">
    <source>
        <dbReference type="EMBL" id="AZU63464.1"/>
    </source>
</evidence>
<evidence type="ECO:0000259" key="4">
    <source>
        <dbReference type="PROSITE" id="PS51781"/>
    </source>
</evidence>
<accession>A0A3T0I282</accession>
<dbReference type="KEGG" id="nmk:CHR53_20560"/>
<evidence type="ECO:0000256" key="3">
    <source>
        <dbReference type="SAM" id="MobiDB-lite"/>
    </source>
</evidence>
<dbReference type="PANTHER" id="PTHR30404:SF7">
    <property type="entry name" value="CELL WALL AMIDASE LYTH-RELATED"/>
    <property type="match status" value="1"/>
</dbReference>
<dbReference type="AlphaFoldDB" id="A0A3T0I282"/>
<dbReference type="Gene3D" id="2.30.30.40">
    <property type="entry name" value="SH3 Domains"/>
    <property type="match status" value="2"/>
</dbReference>
<feature type="domain" description="SH3b" evidence="4">
    <location>
        <begin position="51"/>
        <end position="113"/>
    </location>
</feature>
<dbReference type="PANTHER" id="PTHR30404">
    <property type="entry name" value="N-ACETYLMURAMOYL-L-ALANINE AMIDASE"/>
    <property type="match status" value="1"/>
</dbReference>
<sequence length="400" mass="43993">MIFRIFCVKMNMDILIREETMKKKSCLFLVIVILICQAFLPHGKAYAAGSGETVTIGTDVVNIRSGPDLSYPLTAIAKRGEKYEIVQEQGDWIEIRFAVSKTGWLVKWLVVKDNEQAQPTAATPKNTQNSQSSSQGPQNTQVKPAAAVIGYVNADTLNIRLEPSATSTVVGKLGIGTMVSIYHSQNNWLEIGYAGLRGWVISEFINRDGQTATKAGSENYLQNKTIVIDPGHGGGDNGTTGANGTLEKKLTLKTAYLLYDKLKAAGANVFLTRNSDTYLSLSSRVMMGQVNQADAFISLHYDSNLDPTLRGTTGYYYHAYQKALAVALFNATVEKTKLFNRGVRFGDYHVIRENSQNAVLIELGYLSNPEEEAILNSNTYQANAATGLYNGLVQYFKEHN</sequence>
<protein>
    <recommendedName>
        <fullName evidence="4">SH3b domain-containing protein</fullName>
    </recommendedName>
</protein>
<keyword evidence="6" id="KW-1185">Reference proteome</keyword>
<dbReference type="SMART" id="SM00287">
    <property type="entry name" value="SH3b"/>
    <property type="match status" value="2"/>
</dbReference>
<dbReference type="Gene3D" id="3.40.630.40">
    <property type="entry name" value="Zn-dependent exopeptidases"/>
    <property type="match status" value="1"/>
</dbReference>
<dbReference type="CDD" id="cd02696">
    <property type="entry name" value="MurNAc-LAA"/>
    <property type="match status" value="1"/>
</dbReference>
<name>A0A3T0I282_9BACI</name>
<dbReference type="GO" id="GO:0071555">
    <property type="term" value="P:cell wall organization"/>
    <property type="evidence" value="ECO:0007669"/>
    <property type="project" value="UniProtKB-KW"/>
</dbReference>
<evidence type="ECO:0000256" key="1">
    <source>
        <dbReference type="ARBA" id="ARBA00022801"/>
    </source>
</evidence>
<keyword evidence="1" id="KW-0378">Hydrolase</keyword>
<dbReference type="InterPro" id="IPR003646">
    <property type="entry name" value="SH3-like_bac-type"/>
</dbReference>
<organism evidence="5 6">
    <name type="scientific">Neobacillus mesonae</name>
    <dbReference type="NCBI Taxonomy" id="1193713"/>
    <lineage>
        <taxon>Bacteria</taxon>
        <taxon>Bacillati</taxon>
        <taxon>Bacillota</taxon>
        <taxon>Bacilli</taxon>
        <taxon>Bacillales</taxon>
        <taxon>Bacillaceae</taxon>
        <taxon>Neobacillus</taxon>
    </lineage>
</organism>
<gene>
    <name evidence="5" type="ORF">CHR53_20560</name>
</gene>
<proteinExistence type="predicted"/>